<dbReference type="PROSITE" id="PS00041">
    <property type="entry name" value="HTH_ARAC_FAMILY_1"/>
    <property type="match status" value="1"/>
</dbReference>
<evidence type="ECO:0000256" key="1">
    <source>
        <dbReference type="ARBA" id="ARBA00023015"/>
    </source>
</evidence>
<protein>
    <submittedName>
        <fullName evidence="5">Helix-turn-helix domain-containing protein</fullName>
    </submittedName>
</protein>
<dbReference type="Proteomes" id="UP001411173">
    <property type="component" value="Unassembled WGS sequence"/>
</dbReference>
<organism evidence="5 6">
    <name type="scientific">Phytobacter palmae</name>
    <dbReference type="NCBI Taxonomy" id="1855371"/>
    <lineage>
        <taxon>Bacteria</taxon>
        <taxon>Pseudomonadati</taxon>
        <taxon>Pseudomonadota</taxon>
        <taxon>Gammaproteobacteria</taxon>
        <taxon>Enterobacterales</taxon>
        <taxon>Enterobacteriaceae</taxon>
        <taxon>Phytobacter</taxon>
    </lineage>
</organism>
<keyword evidence="2" id="KW-0238">DNA-binding</keyword>
<evidence type="ECO:0000259" key="4">
    <source>
        <dbReference type="PROSITE" id="PS01124"/>
    </source>
</evidence>
<proteinExistence type="predicted"/>
<evidence type="ECO:0000313" key="5">
    <source>
        <dbReference type="EMBL" id="MEN0581388.1"/>
    </source>
</evidence>
<dbReference type="EMBL" id="JBCIVJ010000020">
    <property type="protein sequence ID" value="MEN0581388.1"/>
    <property type="molecule type" value="Genomic_DNA"/>
</dbReference>
<keyword evidence="1" id="KW-0805">Transcription regulation</keyword>
<dbReference type="PANTHER" id="PTHR43280:SF2">
    <property type="entry name" value="HTH-TYPE TRANSCRIPTIONAL REGULATOR EXSA"/>
    <property type="match status" value="1"/>
</dbReference>
<keyword evidence="6" id="KW-1185">Reference proteome</keyword>
<dbReference type="InterPro" id="IPR020449">
    <property type="entry name" value="Tscrpt_reg_AraC-type_HTH"/>
</dbReference>
<comment type="caution">
    <text evidence="5">The sequence shown here is derived from an EMBL/GenBank/DDBJ whole genome shotgun (WGS) entry which is preliminary data.</text>
</comment>
<dbReference type="PRINTS" id="PR00032">
    <property type="entry name" value="HTHARAC"/>
</dbReference>
<dbReference type="InterPro" id="IPR009057">
    <property type="entry name" value="Homeodomain-like_sf"/>
</dbReference>
<dbReference type="SUPFAM" id="SSF46689">
    <property type="entry name" value="Homeodomain-like"/>
    <property type="match status" value="1"/>
</dbReference>
<dbReference type="Gene3D" id="1.10.10.60">
    <property type="entry name" value="Homeodomain-like"/>
    <property type="match status" value="1"/>
</dbReference>
<dbReference type="PROSITE" id="PS01124">
    <property type="entry name" value="HTH_ARAC_FAMILY_2"/>
    <property type="match status" value="1"/>
</dbReference>
<sequence>MKATLTHVIQRKELAEYLQCLRVEVAKQILESKPVNFDEVSLRVGYTDAGTFRQLFKRKTGLTPRDYHIRFARPSSPDNDGDNT</sequence>
<dbReference type="InterPro" id="IPR018060">
    <property type="entry name" value="HTH_AraC"/>
</dbReference>
<keyword evidence="3" id="KW-0804">Transcription</keyword>
<name>A0ABU9V9N4_9ENTR</name>
<dbReference type="PANTHER" id="PTHR43280">
    <property type="entry name" value="ARAC-FAMILY TRANSCRIPTIONAL REGULATOR"/>
    <property type="match status" value="1"/>
</dbReference>
<feature type="domain" description="HTH araC/xylS-type" evidence="4">
    <location>
        <begin position="16"/>
        <end position="70"/>
    </location>
</feature>
<dbReference type="SMART" id="SM00342">
    <property type="entry name" value="HTH_ARAC"/>
    <property type="match status" value="1"/>
</dbReference>
<dbReference type="InterPro" id="IPR018062">
    <property type="entry name" value="HTH_AraC-typ_CS"/>
</dbReference>
<accession>A0ABU9V9N4</accession>
<gene>
    <name evidence="5" type="ORF">AAIG39_20635</name>
</gene>
<dbReference type="RefSeq" id="WP_343194615.1">
    <property type="nucleotide sequence ID" value="NZ_JBCIVJ010000020.1"/>
</dbReference>
<dbReference type="Pfam" id="PF12833">
    <property type="entry name" value="HTH_18"/>
    <property type="match status" value="1"/>
</dbReference>
<reference evidence="5 6" key="1">
    <citation type="submission" date="2024-02" db="EMBL/GenBank/DDBJ databases">
        <title>Whole genome of MDR Enterobacteriaceae from southern Thailand.</title>
        <authorList>
            <person name="Surachat K."/>
        </authorList>
    </citation>
    <scope>NUCLEOTIDE SEQUENCE [LARGE SCALE GENOMIC DNA]</scope>
    <source>
        <strain evidence="5 6">PSU_29</strain>
    </source>
</reference>
<evidence type="ECO:0000256" key="3">
    <source>
        <dbReference type="ARBA" id="ARBA00023163"/>
    </source>
</evidence>
<evidence type="ECO:0000313" key="6">
    <source>
        <dbReference type="Proteomes" id="UP001411173"/>
    </source>
</evidence>
<evidence type="ECO:0000256" key="2">
    <source>
        <dbReference type="ARBA" id="ARBA00023125"/>
    </source>
</evidence>